<dbReference type="STRING" id="573413.Spirs_2621"/>
<dbReference type="OrthoDB" id="360935at2"/>
<dbReference type="AlphaFoldDB" id="E1R4J0"/>
<dbReference type="KEGG" id="ssm:Spirs_2621"/>
<organism evidence="2 3">
    <name type="scientific">Sediminispirochaeta smaragdinae (strain DSM 11293 / JCM 15392 / SEBR 4228)</name>
    <name type="common">Spirochaeta smaragdinae</name>
    <dbReference type="NCBI Taxonomy" id="573413"/>
    <lineage>
        <taxon>Bacteria</taxon>
        <taxon>Pseudomonadati</taxon>
        <taxon>Spirochaetota</taxon>
        <taxon>Spirochaetia</taxon>
        <taxon>Spirochaetales</taxon>
        <taxon>Spirochaetaceae</taxon>
        <taxon>Sediminispirochaeta</taxon>
    </lineage>
</organism>
<dbReference type="eggNOG" id="ENOG50344DK">
    <property type="taxonomic scope" value="Bacteria"/>
</dbReference>
<dbReference type="RefSeq" id="WP_013255193.1">
    <property type="nucleotide sequence ID" value="NC_014364.1"/>
</dbReference>
<reference evidence="2 3" key="1">
    <citation type="journal article" date="2010" name="Stand. Genomic Sci.">
        <title>Complete genome sequence of Spirochaeta smaragdinae type strain (SEBR 4228).</title>
        <authorList>
            <person name="Mavromatis K."/>
            <person name="Yasawong M."/>
            <person name="Chertkov O."/>
            <person name="Lapidus A."/>
            <person name="Lucas S."/>
            <person name="Nolan M."/>
            <person name="Del Rio T.G."/>
            <person name="Tice H."/>
            <person name="Cheng J.F."/>
            <person name="Pitluck S."/>
            <person name="Liolios K."/>
            <person name="Ivanova N."/>
            <person name="Tapia R."/>
            <person name="Han C."/>
            <person name="Bruce D."/>
            <person name="Goodwin L."/>
            <person name="Pati A."/>
            <person name="Chen A."/>
            <person name="Palaniappan K."/>
            <person name="Land M."/>
            <person name="Hauser L."/>
            <person name="Chang Y.J."/>
            <person name="Jeffries C.D."/>
            <person name="Detter J.C."/>
            <person name="Rohde M."/>
            <person name="Brambilla E."/>
            <person name="Spring S."/>
            <person name="Goker M."/>
            <person name="Sikorski J."/>
            <person name="Woyke T."/>
            <person name="Bristow J."/>
            <person name="Eisen J.A."/>
            <person name="Markowitz V."/>
            <person name="Hugenholtz P."/>
            <person name="Klenk H.P."/>
            <person name="Kyrpides N.C."/>
        </authorList>
    </citation>
    <scope>NUCLEOTIDE SEQUENCE [LARGE SCALE GENOMIC DNA]</scope>
    <source>
        <strain evidence="3">DSM 11293 / JCM 15392 / SEBR 4228</strain>
    </source>
</reference>
<keyword evidence="1" id="KW-1133">Transmembrane helix</keyword>
<accession>E1R4J0</accession>
<keyword evidence="1" id="KW-0812">Transmembrane</keyword>
<feature type="transmembrane region" description="Helical" evidence="1">
    <location>
        <begin position="114"/>
        <end position="136"/>
    </location>
</feature>
<dbReference type="Proteomes" id="UP000002318">
    <property type="component" value="Chromosome"/>
</dbReference>
<name>E1R4J0_SEDSS</name>
<gene>
    <name evidence="2" type="ordered locus">Spirs_2621</name>
</gene>
<evidence type="ECO:0000313" key="2">
    <source>
        <dbReference type="EMBL" id="ADK81731.1"/>
    </source>
</evidence>
<evidence type="ECO:0000256" key="1">
    <source>
        <dbReference type="SAM" id="Phobius"/>
    </source>
</evidence>
<dbReference type="HOGENOM" id="CLU_154627_0_0_12"/>
<evidence type="ECO:0000313" key="3">
    <source>
        <dbReference type="Proteomes" id="UP000002318"/>
    </source>
</evidence>
<keyword evidence="3" id="KW-1185">Reference proteome</keyword>
<feature type="transmembrane region" description="Helical" evidence="1">
    <location>
        <begin position="44"/>
        <end position="62"/>
    </location>
</feature>
<keyword evidence="1" id="KW-0472">Membrane</keyword>
<proteinExistence type="predicted"/>
<feature type="transmembrane region" description="Helical" evidence="1">
    <location>
        <begin position="6"/>
        <end position="24"/>
    </location>
</feature>
<sequence length="137" mass="15083">MVQFYVLAILLNFIGGALLAADYFEERFPILVQMRKGLEDRPGLRVSLIILTVLVGIFKLLTVTSGDVPVVGDLLPALSLFLLGFIQALDYYIQKSDVGGEGREHLEKIFIANQSVFGVAAMVIAVLHFLFPAVLFL</sequence>
<protein>
    <submittedName>
        <fullName evidence="2">Uncharacterized protein</fullName>
    </submittedName>
</protein>
<dbReference type="EMBL" id="CP002116">
    <property type="protein sequence ID" value="ADK81731.1"/>
    <property type="molecule type" value="Genomic_DNA"/>
</dbReference>
<feature type="transmembrane region" description="Helical" evidence="1">
    <location>
        <begin position="74"/>
        <end position="93"/>
    </location>
</feature>